<dbReference type="Pfam" id="PF13380">
    <property type="entry name" value="CoA_binding_2"/>
    <property type="match status" value="1"/>
</dbReference>
<protein>
    <submittedName>
        <fullName evidence="2">CoA-binding domain-containing protein</fullName>
    </submittedName>
</protein>
<dbReference type="Proteomes" id="UP000095751">
    <property type="component" value="Unassembled WGS sequence"/>
</dbReference>
<dbReference type="SMART" id="SM00881">
    <property type="entry name" value="CoA_binding"/>
    <property type="match status" value="1"/>
</dbReference>
<organism evidence="2 3">
    <name type="scientific">Fragilariopsis cylindrus CCMP1102</name>
    <dbReference type="NCBI Taxonomy" id="635003"/>
    <lineage>
        <taxon>Eukaryota</taxon>
        <taxon>Sar</taxon>
        <taxon>Stramenopiles</taxon>
        <taxon>Ochrophyta</taxon>
        <taxon>Bacillariophyta</taxon>
        <taxon>Bacillariophyceae</taxon>
        <taxon>Bacillariophycidae</taxon>
        <taxon>Bacillariales</taxon>
        <taxon>Bacillariaceae</taxon>
        <taxon>Fragilariopsis</taxon>
    </lineage>
</organism>
<evidence type="ECO:0000259" key="1">
    <source>
        <dbReference type="SMART" id="SM00881"/>
    </source>
</evidence>
<reference evidence="2 3" key="1">
    <citation type="submission" date="2016-09" db="EMBL/GenBank/DDBJ databases">
        <title>Extensive genetic diversity and differential bi-allelic expression allows diatom success in the polar Southern Ocean.</title>
        <authorList>
            <consortium name="DOE Joint Genome Institute"/>
            <person name="Mock T."/>
            <person name="Otillar R.P."/>
            <person name="Strauss J."/>
            <person name="Dupont C."/>
            <person name="Frickenhaus S."/>
            <person name="Maumus F."/>
            <person name="Mcmullan M."/>
            <person name="Sanges R."/>
            <person name="Schmutz J."/>
            <person name="Toseland A."/>
            <person name="Valas R."/>
            <person name="Veluchamy A."/>
            <person name="Ward B.J."/>
            <person name="Allen A."/>
            <person name="Barry K."/>
            <person name="Falciatore A."/>
            <person name="Ferrante M."/>
            <person name="Fortunato A.E."/>
            <person name="Gloeckner G."/>
            <person name="Gruber A."/>
            <person name="Hipkin R."/>
            <person name="Janech M."/>
            <person name="Kroth P."/>
            <person name="Leese F."/>
            <person name="Lindquist E."/>
            <person name="Lyon B.R."/>
            <person name="Martin J."/>
            <person name="Mayer C."/>
            <person name="Parker M."/>
            <person name="Quesneville H."/>
            <person name="Raymond J."/>
            <person name="Uhlig C."/>
            <person name="Valentin K.U."/>
            <person name="Worden A.Z."/>
            <person name="Armbrust E.V."/>
            <person name="Bowler C."/>
            <person name="Green B."/>
            <person name="Moulton V."/>
            <person name="Van Oosterhout C."/>
            <person name="Grigoriev I."/>
        </authorList>
    </citation>
    <scope>NUCLEOTIDE SEQUENCE [LARGE SCALE GENOMIC DNA]</scope>
    <source>
        <strain evidence="2 3">CCMP1102</strain>
    </source>
</reference>
<feature type="domain" description="CoA-binding" evidence="1">
    <location>
        <begin position="12"/>
        <end position="118"/>
    </location>
</feature>
<dbReference type="PANTHER" id="PTHR33303">
    <property type="entry name" value="CYTOPLASMIC PROTEIN-RELATED"/>
    <property type="match status" value="1"/>
</dbReference>
<keyword evidence="3" id="KW-1185">Reference proteome</keyword>
<evidence type="ECO:0000313" key="2">
    <source>
        <dbReference type="EMBL" id="OEU12543.1"/>
    </source>
</evidence>
<sequence length="155" mass="17084">MTNNPEIIRKVLSNTKTIALIGASIKSNRPSNYVMKYLLDVGYNVIPINPGLKEGTTIHGQKVYESLSSIPACANIDMVDIFRNSAAVPSIVDEILQMNNDNDKHHNIKSIWMQVGVINEDAALKAKNSGLDVVMNACPKIEIPKLNINNIRSEL</sequence>
<dbReference type="OrthoDB" id="5138418at2759"/>
<dbReference type="InterPro" id="IPR036291">
    <property type="entry name" value="NAD(P)-bd_dom_sf"/>
</dbReference>
<dbReference type="EMBL" id="KV784364">
    <property type="protein sequence ID" value="OEU12543.1"/>
    <property type="molecule type" value="Genomic_DNA"/>
</dbReference>
<dbReference type="PANTHER" id="PTHR33303:SF2">
    <property type="entry name" value="COA-BINDING DOMAIN-CONTAINING PROTEIN"/>
    <property type="match status" value="1"/>
</dbReference>
<accession>A0A1E7F3W5</accession>
<evidence type="ECO:0000313" key="3">
    <source>
        <dbReference type="Proteomes" id="UP000095751"/>
    </source>
</evidence>
<dbReference type="Gene3D" id="3.40.50.720">
    <property type="entry name" value="NAD(P)-binding Rossmann-like Domain"/>
    <property type="match status" value="1"/>
</dbReference>
<proteinExistence type="predicted"/>
<dbReference type="InterPro" id="IPR003781">
    <property type="entry name" value="CoA-bd"/>
</dbReference>
<dbReference type="InParanoid" id="A0A1E7F3W5"/>
<gene>
    <name evidence="2" type="ORF">FRACYDRAFT_227484</name>
</gene>
<dbReference type="AlphaFoldDB" id="A0A1E7F3W5"/>
<dbReference type="KEGG" id="fcy:FRACYDRAFT_227484"/>
<name>A0A1E7F3W5_9STRA</name>
<dbReference type="SUPFAM" id="SSF51735">
    <property type="entry name" value="NAD(P)-binding Rossmann-fold domains"/>
    <property type="match status" value="1"/>
</dbReference>